<proteinExistence type="predicted"/>
<protein>
    <submittedName>
        <fullName evidence="1">Uncharacterized protein</fullName>
    </submittedName>
</protein>
<dbReference type="AlphaFoldDB" id="A0A8H3QMC6"/>
<organism evidence="1 2">
    <name type="scientific">Rhizophagus clarus</name>
    <dbReference type="NCBI Taxonomy" id="94130"/>
    <lineage>
        <taxon>Eukaryota</taxon>
        <taxon>Fungi</taxon>
        <taxon>Fungi incertae sedis</taxon>
        <taxon>Mucoromycota</taxon>
        <taxon>Glomeromycotina</taxon>
        <taxon>Glomeromycetes</taxon>
        <taxon>Glomerales</taxon>
        <taxon>Glomeraceae</taxon>
        <taxon>Rhizophagus</taxon>
    </lineage>
</organism>
<dbReference type="Proteomes" id="UP000615446">
    <property type="component" value="Unassembled WGS sequence"/>
</dbReference>
<comment type="caution">
    <text evidence="1">The sequence shown here is derived from an EMBL/GenBank/DDBJ whole genome shotgun (WGS) entry which is preliminary data.</text>
</comment>
<evidence type="ECO:0000313" key="2">
    <source>
        <dbReference type="Proteomes" id="UP000615446"/>
    </source>
</evidence>
<dbReference type="OrthoDB" id="2306752at2759"/>
<reference evidence="1" key="1">
    <citation type="submission" date="2019-10" db="EMBL/GenBank/DDBJ databases">
        <title>Conservation and host-specific expression of non-tandemly repeated heterogenous ribosome RNA gene in arbuscular mycorrhizal fungi.</title>
        <authorList>
            <person name="Maeda T."/>
            <person name="Kobayashi Y."/>
            <person name="Nakagawa T."/>
            <person name="Ezawa T."/>
            <person name="Yamaguchi K."/>
            <person name="Bino T."/>
            <person name="Nishimoto Y."/>
            <person name="Shigenobu S."/>
            <person name="Kawaguchi M."/>
        </authorList>
    </citation>
    <scope>NUCLEOTIDE SEQUENCE</scope>
    <source>
        <strain evidence="1">HR1</strain>
    </source>
</reference>
<gene>
    <name evidence="1" type="ORF">RCL2_001182600</name>
</gene>
<name>A0A8H3QMC6_9GLOM</name>
<accession>A0A8H3QMC6</accession>
<dbReference type="EMBL" id="BLAL01000085">
    <property type="protein sequence ID" value="GES84726.1"/>
    <property type="molecule type" value="Genomic_DNA"/>
</dbReference>
<sequence>MASHFVAYFTKNENPEQRFITQREKRWKDNRKNIATTLAQLHVQELAKSKDGKKSNKKNVQESLIKIPNIETANITEGFPLIKGDYLFVRYGSQMCIGRVEALYFEAYNHHCYTDMPIKDLNDISYISLHVFVPLHLELFTDMVKEGCYILTHHIPSNVIYHIKQNRVVIEGNFLRKLEIKSNIILIILAEKILLKKW</sequence>
<evidence type="ECO:0000313" key="1">
    <source>
        <dbReference type="EMBL" id="GES84726.1"/>
    </source>
</evidence>